<dbReference type="SUPFAM" id="SSF52540">
    <property type="entry name" value="P-loop containing nucleoside triphosphate hydrolases"/>
    <property type="match status" value="1"/>
</dbReference>
<dbReference type="SMART" id="SM00129">
    <property type="entry name" value="KISc"/>
    <property type="match status" value="1"/>
</dbReference>
<evidence type="ECO:0000256" key="1">
    <source>
        <dbReference type="ARBA" id="ARBA00023175"/>
    </source>
</evidence>
<dbReference type="GO" id="GO:0003777">
    <property type="term" value="F:microtubule motor activity"/>
    <property type="evidence" value="ECO:0007669"/>
    <property type="project" value="InterPro"/>
</dbReference>
<dbReference type="EnsemblPlants" id="QL01p002857:mrna">
    <property type="protein sequence ID" value="QL01p002857:mrna"/>
    <property type="gene ID" value="QL01p002857"/>
</dbReference>
<accession>A0A7N2KKH6</accession>
<dbReference type="PROSITE" id="PS50067">
    <property type="entry name" value="KINESIN_MOTOR_2"/>
    <property type="match status" value="1"/>
</dbReference>
<evidence type="ECO:0000313" key="4">
    <source>
        <dbReference type="EnsemblPlants" id="QL01p002857:mrna"/>
    </source>
</evidence>
<evidence type="ECO:0000259" key="3">
    <source>
        <dbReference type="PROSITE" id="PS50067"/>
    </source>
</evidence>
<dbReference type="Gramene" id="QL01p002857:mrna">
    <property type="protein sequence ID" value="QL01p002857:mrna"/>
    <property type="gene ID" value="QL01p002857"/>
</dbReference>
<reference evidence="4" key="2">
    <citation type="submission" date="2021-01" db="UniProtKB">
        <authorList>
            <consortium name="EnsemblPlants"/>
        </authorList>
    </citation>
    <scope>IDENTIFICATION</scope>
</reference>
<keyword evidence="2" id="KW-0547">Nucleotide-binding</keyword>
<comment type="similarity">
    <text evidence="2">Belongs to the TRAFAC class myosin-kinesin ATPase superfamily. Kinesin family.</text>
</comment>
<dbReference type="InterPro" id="IPR027640">
    <property type="entry name" value="Kinesin-like_fam"/>
</dbReference>
<dbReference type="GO" id="GO:0007018">
    <property type="term" value="P:microtubule-based movement"/>
    <property type="evidence" value="ECO:0007669"/>
    <property type="project" value="InterPro"/>
</dbReference>
<dbReference type="PANTHER" id="PTHR47968:SF39">
    <property type="entry name" value="KINESIN-LIKE PROTEIN KIN-7B"/>
    <property type="match status" value="1"/>
</dbReference>
<dbReference type="Proteomes" id="UP000594261">
    <property type="component" value="Chromosome 1"/>
</dbReference>
<organism evidence="4 5">
    <name type="scientific">Quercus lobata</name>
    <name type="common">Valley oak</name>
    <dbReference type="NCBI Taxonomy" id="97700"/>
    <lineage>
        <taxon>Eukaryota</taxon>
        <taxon>Viridiplantae</taxon>
        <taxon>Streptophyta</taxon>
        <taxon>Embryophyta</taxon>
        <taxon>Tracheophyta</taxon>
        <taxon>Spermatophyta</taxon>
        <taxon>Magnoliopsida</taxon>
        <taxon>eudicotyledons</taxon>
        <taxon>Gunneridae</taxon>
        <taxon>Pentapetalae</taxon>
        <taxon>rosids</taxon>
        <taxon>fabids</taxon>
        <taxon>Fagales</taxon>
        <taxon>Fagaceae</taxon>
        <taxon>Quercus</taxon>
    </lineage>
</organism>
<evidence type="ECO:0000256" key="2">
    <source>
        <dbReference type="PROSITE-ProRule" id="PRU00283"/>
    </source>
</evidence>
<evidence type="ECO:0000313" key="5">
    <source>
        <dbReference type="Proteomes" id="UP000594261"/>
    </source>
</evidence>
<proteinExistence type="inferred from homology"/>
<dbReference type="AlphaFoldDB" id="A0A7N2KKH6"/>
<dbReference type="GO" id="GO:0008017">
    <property type="term" value="F:microtubule binding"/>
    <property type="evidence" value="ECO:0007669"/>
    <property type="project" value="InterPro"/>
</dbReference>
<dbReference type="GO" id="GO:0005524">
    <property type="term" value="F:ATP binding"/>
    <property type="evidence" value="ECO:0007669"/>
    <property type="project" value="UniProtKB-UniRule"/>
</dbReference>
<dbReference type="PANTHER" id="PTHR47968">
    <property type="entry name" value="CENTROMERE PROTEIN E"/>
    <property type="match status" value="1"/>
</dbReference>
<feature type="domain" description="Kinesin motor" evidence="3">
    <location>
        <begin position="221"/>
        <end position="373"/>
    </location>
</feature>
<dbReference type="InterPro" id="IPR036961">
    <property type="entry name" value="Kinesin_motor_dom_sf"/>
</dbReference>
<dbReference type="EMBL" id="LRBV02000001">
    <property type="status" value="NOT_ANNOTATED_CDS"/>
    <property type="molecule type" value="Genomic_DNA"/>
</dbReference>
<keyword evidence="5" id="KW-1185">Reference proteome</keyword>
<dbReference type="InterPro" id="IPR029480">
    <property type="entry name" value="Transpos_assoc"/>
</dbReference>
<dbReference type="Pfam" id="PF00225">
    <property type="entry name" value="Kinesin"/>
    <property type="match status" value="1"/>
</dbReference>
<sequence length="373" mass="42628">MEWNWVKLRNRALLEYRQGIKDFLDFAFEHTTMGYKIYCPCKKCNNYFAKTRDDVEADLLTIGILPSYTHWFRHGEERHFQTCDSLDSDDESDGDGLSEMVEDYCAAFNAASCVAGDSSGDSTPEKPNDDAANFFLKLGDNEQKLFLDYKMHGRGWEGAALDSDAVRRGTRRPTRLNARRCHVCFFFLRFAPTRLDSRRTGLIRPELGHIGPYRPATDMADTAETCRNRPKQAEIDLENRRRGRNSDLRCVSCLIVSLFCESNKVFSPTCSAQKVYEEGAKDVALSALTGINATIFAYGQTSSGKTYTMRGITENAIKDIYEHIRNHQERDFVVRVSALEIYNETVVDLLNREFGSLRLLDDHEVPAHEEVFR</sequence>
<feature type="binding site" evidence="2">
    <location>
        <begin position="299"/>
        <end position="306"/>
    </location>
    <ligand>
        <name>ATP</name>
        <dbReference type="ChEBI" id="CHEBI:30616"/>
    </ligand>
</feature>
<keyword evidence="1 2" id="KW-0505">Motor protein</keyword>
<dbReference type="Gene3D" id="3.40.850.10">
    <property type="entry name" value="Kinesin motor domain"/>
    <property type="match status" value="1"/>
</dbReference>
<reference evidence="4 5" key="1">
    <citation type="journal article" date="2016" name="G3 (Bethesda)">
        <title>First Draft Assembly and Annotation of the Genome of a California Endemic Oak Quercus lobata Nee (Fagaceae).</title>
        <authorList>
            <person name="Sork V.L."/>
            <person name="Fitz-Gibbon S.T."/>
            <person name="Puiu D."/>
            <person name="Crepeau M."/>
            <person name="Gugger P.F."/>
            <person name="Sherman R."/>
            <person name="Stevens K."/>
            <person name="Langley C.H."/>
            <person name="Pellegrini M."/>
            <person name="Salzberg S.L."/>
        </authorList>
    </citation>
    <scope>NUCLEOTIDE SEQUENCE [LARGE SCALE GENOMIC DNA]</scope>
    <source>
        <strain evidence="4 5">cv. SW786</strain>
    </source>
</reference>
<protein>
    <recommendedName>
        <fullName evidence="3">Kinesin motor domain-containing protein</fullName>
    </recommendedName>
</protein>
<dbReference type="InParanoid" id="A0A7N2KKH6"/>
<dbReference type="Pfam" id="PF13963">
    <property type="entry name" value="Transpos_assoc"/>
    <property type="match status" value="1"/>
</dbReference>
<name>A0A7N2KKH6_QUELO</name>
<dbReference type="InterPro" id="IPR001752">
    <property type="entry name" value="Kinesin_motor_dom"/>
</dbReference>
<keyword evidence="2" id="KW-0067">ATP-binding</keyword>
<dbReference type="InterPro" id="IPR027417">
    <property type="entry name" value="P-loop_NTPase"/>
</dbReference>